<proteinExistence type="predicted"/>
<evidence type="ECO:0000313" key="2">
    <source>
        <dbReference type="Proteomes" id="UP000220959"/>
    </source>
</evidence>
<name>A0ACC9D3S1_9FIRM</name>
<organism evidence="1 2">
    <name type="scientific">Faecalibacterium langellae</name>
    <dbReference type="NCBI Taxonomy" id="3435293"/>
    <lineage>
        <taxon>Bacteria</taxon>
        <taxon>Bacillati</taxon>
        <taxon>Bacillota</taxon>
        <taxon>Clostridia</taxon>
        <taxon>Eubacteriales</taxon>
        <taxon>Oscillospiraceae</taxon>
        <taxon>Faecalibacterium</taxon>
    </lineage>
</organism>
<keyword evidence="2" id="KW-1185">Reference proteome</keyword>
<reference evidence="1 2" key="1">
    <citation type="journal article" date="2017" name="Front. Microbiol.">
        <title>New Insights into the Diversity of the Genus Faecalibacterium.</title>
        <authorList>
            <person name="Benevides L."/>
            <person name="Burman S."/>
            <person name="Martin R."/>
            <person name="Robert V."/>
            <person name="Thomas M."/>
            <person name="Miquel S."/>
            <person name="Chain F."/>
            <person name="Sokol H."/>
            <person name="Bermudez-Humaran L.G."/>
            <person name="Morrison M."/>
            <person name="Langella P."/>
            <person name="Azevedo V.A."/>
            <person name="Chatel J.M."/>
            <person name="Soares S."/>
        </authorList>
    </citation>
    <scope>NUCLEOTIDE SEQUENCE [LARGE SCALE GENOMIC DNA]</scope>
    <source>
        <strain evidence="2">CNCM I-4541</strain>
    </source>
</reference>
<dbReference type="EMBL" id="NMTR01000001">
    <property type="protein sequence ID" value="PDX62439.1"/>
    <property type="molecule type" value="Genomic_DNA"/>
</dbReference>
<dbReference type="Proteomes" id="UP000220959">
    <property type="component" value="Unassembled WGS sequence"/>
</dbReference>
<accession>A0ACC9D3S1</accession>
<comment type="caution">
    <text evidence="1">The sequence shown here is derived from an EMBL/GenBank/DDBJ whole genome shotgun (WGS) entry which is preliminary data.</text>
</comment>
<evidence type="ECO:0000313" key="1">
    <source>
        <dbReference type="EMBL" id="PDX62439.1"/>
    </source>
</evidence>
<gene>
    <name evidence="1" type="primary">cadA</name>
    <name evidence="1" type="ORF">CGS49_00015</name>
</gene>
<protein>
    <submittedName>
        <fullName evidence="1">Cadmium-translocating P-type ATPase</fullName>
    </submittedName>
</protein>
<sequence>MKRVFILKGLDCPNCSAKIEKEVGALPGVESSVVNLMQQTLTVQSEKSADATLAEQVETIVHSHEPDVEVSEKTEPAVTKVYLLKGLDCPNCSAKIEKEVGELGGVASSTVNLMNQTLTVQAGTSVATSLLDTVTTIVHSHEPDVEVSEKTEPAVTKVYLLKGLDCPNCSAKIEKEVGELGGVASSTVNLMNQTLTVQAGTSVATSLLDTVTTIVHSHEPDVEVSEKTEPAVTKVYLLKGLDCPNCSAKIEKEVGELDGVTSSTVNLMNQTLTVQAGTSVAASLLDTVTTIVHSHEPDVEVSEKQLEATAPVKKDEKAAVYNDEDKKRTIRLAVGAVVYAIGMALTVFAKLPTLAELAFLIVAYVILGWDVVWQAVKNITRGQVFDEHFLMSVSTIGAFAIGEYPEAVAVMLFYQVGEFFQSLAVKRSRKSISDLMDICPDSATVKRNGVLQVVSPESVAVGEIIVVKPGEKIPLDGIVVDGESMLDTKALTGESVPRSIRKGDEALSGCINQSGLLTLKVTKSFGESTVSKITDLVENASARKAPTENFITTFARYYTPVVVGMAAVLAIIPPLVLGGGWSEWLRRGFVFLIVSCPCALVISIPLTFFGGIGAASKRGVLVKGSNYLEALNKVSVVVFDKTGTLTKGVFEVANIIPAAGYQKEQVLEYAAQAESYSNHPIAKSILATYGKPIDQKQFSGFEEISGHGISVMVQGKKVLAGNSKLMESEKIAYAACDAAGTKCYVAADGSYVGCILIADEVKPDSKCAIAELKKIGVEKTVMLTGDDERIGKSVADELGLDAYYAQLLPDQKVEKLEMLDKQKRQGSKLAFVGDGINDAPVLARADVGIAMGGLGSDAAIEAADVVLMTDEPSKLVEAIDVAKATKRIVMQNIVIALGIKSVFLVLGALGMAGMWEAVFGDVGVTIIAVLNAMRILKK</sequence>